<proteinExistence type="predicted"/>
<accession>K0RPS7</accession>
<dbReference type="Proteomes" id="UP000266841">
    <property type="component" value="Unassembled WGS sequence"/>
</dbReference>
<dbReference type="EMBL" id="AGNL01033251">
    <property type="protein sequence ID" value="EJK55768.1"/>
    <property type="molecule type" value="Genomic_DNA"/>
</dbReference>
<sequence>MPAAMIRSGCVALGSRRHWCHWLRFWPVALVGLVGVDMRLRCRGSMLARQLTASPSPVTSRNGLSRLGRSASLLRPAVPSSNLFEAAVQPQEPAHIVAIVAVSHHQRRGSSEGLGAIIDMRGPGEWRAYGNAEGAPRRRKDWLFVPLPDEVVVQDRVDFPMSLRPAQVKFDRKMQVQILLARLWQCAIL</sequence>
<evidence type="ECO:0000313" key="2">
    <source>
        <dbReference type="Proteomes" id="UP000266841"/>
    </source>
</evidence>
<reference evidence="1 2" key="1">
    <citation type="journal article" date="2012" name="Genome Biol.">
        <title>Genome and low-iron response of an oceanic diatom adapted to chronic iron limitation.</title>
        <authorList>
            <person name="Lommer M."/>
            <person name="Specht M."/>
            <person name="Roy A.S."/>
            <person name="Kraemer L."/>
            <person name="Andreson R."/>
            <person name="Gutowska M.A."/>
            <person name="Wolf J."/>
            <person name="Bergner S.V."/>
            <person name="Schilhabel M.B."/>
            <person name="Klostermeier U.C."/>
            <person name="Beiko R.G."/>
            <person name="Rosenstiel P."/>
            <person name="Hippler M."/>
            <person name="Laroche J."/>
        </authorList>
    </citation>
    <scope>NUCLEOTIDE SEQUENCE [LARGE SCALE GENOMIC DNA]</scope>
    <source>
        <strain evidence="1 2">CCMP1005</strain>
    </source>
</reference>
<protein>
    <submittedName>
        <fullName evidence="1">Uncharacterized protein</fullName>
    </submittedName>
</protein>
<keyword evidence="2" id="KW-1185">Reference proteome</keyword>
<gene>
    <name evidence="1" type="ORF">THAOC_24461</name>
</gene>
<name>K0RPS7_THAOC</name>
<comment type="caution">
    <text evidence="1">The sequence shown here is derived from an EMBL/GenBank/DDBJ whole genome shotgun (WGS) entry which is preliminary data.</text>
</comment>
<dbReference type="AlphaFoldDB" id="K0RPS7"/>
<organism evidence="1 2">
    <name type="scientific">Thalassiosira oceanica</name>
    <name type="common">Marine diatom</name>
    <dbReference type="NCBI Taxonomy" id="159749"/>
    <lineage>
        <taxon>Eukaryota</taxon>
        <taxon>Sar</taxon>
        <taxon>Stramenopiles</taxon>
        <taxon>Ochrophyta</taxon>
        <taxon>Bacillariophyta</taxon>
        <taxon>Coscinodiscophyceae</taxon>
        <taxon>Thalassiosirophycidae</taxon>
        <taxon>Thalassiosirales</taxon>
        <taxon>Thalassiosiraceae</taxon>
        <taxon>Thalassiosira</taxon>
    </lineage>
</organism>
<evidence type="ECO:0000313" key="1">
    <source>
        <dbReference type="EMBL" id="EJK55768.1"/>
    </source>
</evidence>